<dbReference type="RefSeq" id="WP_217681864.1">
    <property type="nucleotide sequence ID" value="NZ_JAHRGL010000030.1"/>
</dbReference>
<dbReference type="EMBL" id="JAHRGL010000030">
    <property type="protein sequence ID" value="MBV2133409.1"/>
    <property type="molecule type" value="Genomic_DNA"/>
</dbReference>
<feature type="region of interest" description="Disordered" evidence="1">
    <location>
        <begin position="393"/>
        <end position="439"/>
    </location>
</feature>
<dbReference type="Proteomes" id="UP000813068">
    <property type="component" value="Unassembled WGS sequence"/>
</dbReference>
<organism evidence="3 4">
    <name type="scientific">Geopseudomonas aromaticivorans</name>
    <dbReference type="NCBI Taxonomy" id="2849492"/>
    <lineage>
        <taxon>Bacteria</taxon>
        <taxon>Pseudomonadati</taxon>
        <taxon>Pseudomonadota</taxon>
        <taxon>Gammaproteobacteria</taxon>
        <taxon>Pseudomonadales</taxon>
        <taxon>Pseudomonadaceae</taxon>
        <taxon>Geopseudomonas</taxon>
    </lineage>
</organism>
<dbReference type="PANTHER" id="PTHR30441">
    <property type="entry name" value="DUF748 DOMAIN-CONTAINING PROTEIN"/>
    <property type="match status" value="1"/>
</dbReference>
<feature type="compositionally biased region" description="Low complexity" evidence="1">
    <location>
        <begin position="135"/>
        <end position="155"/>
    </location>
</feature>
<protein>
    <submittedName>
        <fullName evidence="3">AsmA family protein</fullName>
    </submittedName>
</protein>
<accession>A0ABS6MX71</accession>
<dbReference type="Pfam" id="PF05170">
    <property type="entry name" value="AsmA"/>
    <property type="match status" value="1"/>
</dbReference>
<evidence type="ECO:0000256" key="1">
    <source>
        <dbReference type="SAM" id="MobiDB-lite"/>
    </source>
</evidence>
<evidence type="ECO:0000313" key="3">
    <source>
        <dbReference type="EMBL" id="MBV2133409.1"/>
    </source>
</evidence>
<evidence type="ECO:0000259" key="2">
    <source>
        <dbReference type="Pfam" id="PF05170"/>
    </source>
</evidence>
<proteinExistence type="predicted"/>
<sequence>MKAFGKFLGLLLLGLLLILVALGFALTQLLDPNDYKDEIRQLARDKANLELNLAGEIGWSLFPWLGLEIHDATLASASTPQQPFADLKMLGFSVRVLPLLSREVQMSDIRIDGLDLKLQRDAQGHGNWQDIGRLAGQPQQATPPAAGSAPSAGTPTPAPSVAALKLDIDSLAVSNTRIVYHDAGSGRQYSIEGLDLRSGPIREGASIPLILKGLASSNQPQLQATSELVGNLRFDTALQRYLLEDVVLKGEASGAPLGSKTLAFSAQGQLLVDLVAQVAEWNSLKLSANQLHVLGELKVRELDKQPQLEGGLSIAEFDLRAFLESIDQSLPPMADANTLRRATLVAGLSASPTSLTLQDLKLTLDDSSFSGQLAVADFSRQSLRAQLKGDRLDLDRYLPPPSEAAEAASASRKAEVQKSAQGSGVGNTPLPDKPTTHAWSEAPLLPLPALRRLDAELTVNLGQLTLRKLPIDNARLKVKAQNGQLDLGELRGDLFDGNFAVSGSLDARSDTPQLQFAPKLDNIPLERLLHTLKPAEKPPLRGNLQLDASLNARGNSEKALIDSLAGKASFVLDDGALADANLEQQLCRGIATLNRKTLSSEFADKDTPLQELRGSLQVKNGVASNQDLRARIPGLTVNGKGDIDLRVLGLDYRLGLTIGGDQRATPDPACQVNERYAGLEWPLRCRGPLELGAKACRLDQDGLGKIAAKMAGEKLSEKLNEKLDEKLGDKVDPELKDALKNLFKR</sequence>
<gene>
    <name evidence="3" type="ORF">KRX52_11480</name>
</gene>
<comment type="caution">
    <text evidence="3">The sequence shown here is derived from an EMBL/GenBank/DDBJ whole genome shotgun (WGS) entry which is preliminary data.</text>
</comment>
<reference evidence="3 4" key="1">
    <citation type="submission" date="2021-06" db="EMBL/GenBank/DDBJ databases">
        <title>Differences between aerobic and microaerobic xylene degrading microbial communities.</title>
        <authorList>
            <person name="Banerjee S."/>
            <person name="Tancsics A."/>
        </authorList>
    </citation>
    <scope>NUCLEOTIDE SEQUENCE [LARGE SCALE GENOMIC DNA]</scope>
    <source>
        <strain evidence="3 4">MAP12</strain>
    </source>
</reference>
<evidence type="ECO:0000313" key="4">
    <source>
        <dbReference type="Proteomes" id="UP000813068"/>
    </source>
</evidence>
<feature type="region of interest" description="Disordered" evidence="1">
    <location>
        <begin position="127"/>
        <end position="158"/>
    </location>
</feature>
<dbReference type="PANTHER" id="PTHR30441:SF4">
    <property type="entry name" value="PROTEIN ASMA"/>
    <property type="match status" value="1"/>
</dbReference>
<dbReference type="InterPro" id="IPR007844">
    <property type="entry name" value="AsmA"/>
</dbReference>
<keyword evidence="4" id="KW-1185">Reference proteome</keyword>
<feature type="domain" description="AsmA" evidence="2">
    <location>
        <begin position="1"/>
        <end position="628"/>
    </location>
</feature>
<dbReference type="InterPro" id="IPR052894">
    <property type="entry name" value="AsmA-related"/>
</dbReference>
<name>A0ABS6MX71_9GAMM</name>